<dbReference type="PANTHER" id="PTHR42801:SF4">
    <property type="entry name" value="AHPC_TSA FAMILY PROTEIN"/>
    <property type="match status" value="1"/>
</dbReference>
<evidence type="ECO:0000256" key="11">
    <source>
        <dbReference type="ARBA" id="ARBA00041373"/>
    </source>
</evidence>
<proteinExistence type="inferred from homology"/>
<keyword evidence="15" id="KW-1185">Reference proteome</keyword>
<dbReference type="Gene3D" id="3.40.30.10">
    <property type="entry name" value="Glutaredoxin"/>
    <property type="match status" value="1"/>
</dbReference>
<keyword evidence="7" id="KW-1015">Disulfide bond</keyword>
<dbReference type="InterPro" id="IPR050924">
    <property type="entry name" value="Peroxiredoxin_BCP/PrxQ"/>
</dbReference>
<dbReference type="Pfam" id="PF00578">
    <property type="entry name" value="AhpC-TSA"/>
    <property type="match status" value="1"/>
</dbReference>
<protein>
    <recommendedName>
        <fullName evidence="3">thioredoxin-dependent peroxiredoxin</fullName>
        <ecNumber evidence="3">1.11.1.24</ecNumber>
    </recommendedName>
    <alternativeName>
        <fullName evidence="11">Bacterioferritin comigratory protein</fullName>
    </alternativeName>
    <alternativeName>
        <fullName evidence="9">Thioredoxin peroxidase</fullName>
    </alternativeName>
</protein>
<dbReference type="InterPro" id="IPR036249">
    <property type="entry name" value="Thioredoxin-like_sf"/>
</dbReference>
<evidence type="ECO:0000256" key="1">
    <source>
        <dbReference type="ARBA" id="ARBA00003330"/>
    </source>
</evidence>
<evidence type="ECO:0000256" key="2">
    <source>
        <dbReference type="ARBA" id="ARBA00011245"/>
    </source>
</evidence>
<evidence type="ECO:0000256" key="3">
    <source>
        <dbReference type="ARBA" id="ARBA00013017"/>
    </source>
</evidence>
<evidence type="ECO:0000259" key="13">
    <source>
        <dbReference type="PROSITE" id="PS51352"/>
    </source>
</evidence>
<reference evidence="14" key="1">
    <citation type="journal article" date="2024" name="Int. J. Syst. Evol. Microbiol.">
        <title>Turicibacter faecis sp. nov., isolated from faeces of heart failure mouse model.</title>
        <authorList>
            <person name="Imamura Y."/>
            <person name="Motooka D."/>
            <person name="Nakajima Y."/>
            <person name="Ito S."/>
            <person name="Kitakaze M."/>
            <person name="Iida T."/>
            <person name="Nakamura S."/>
        </authorList>
    </citation>
    <scope>NUCLEOTIDE SEQUENCE</scope>
    <source>
        <strain evidence="14">TC023</strain>
    </source>
</reference>
<evidence type="ECO:0000256" key="4">
    <source>
        <dbReference type="ARBA" id="ARBA00022559"/>
    </source>
</evidence>
<dbReference type="NCBIfam" id="NF006960">
    <property type="entry name" value="PRK09437.1"/>
    <property type="match status" value="1"/>
</dbReference>
<dbReference type="PIRSF" id="PIRSF000239">
    <property type="entry name" value="AHPC"/>
    <property type="match status" value="1"/>
</dbReference>
<evidence type="ECO:0000256" key="6">
    <source>
        <dbReference type="ARBA" id="ARBA00023002"/>
    </source>
</evidence>
<dbReference type="PANTHER" id="PTHR42801">
    <property type="entry name" value="THIOREDOXIN-DEPENDENT PEROXIDE REDUCTASE"/>
    <property type="match status" value="1"/>
</dbReference>
<feature type="domain" description="Thioredoxin" evidence="13">
    <location>
        <begin position="6"/>
        <end position="156"/>
    </location>
</feature>
<evidence type="ECO:0000256" key="5">
    <source>
        <dbReference type="ARBA" id="ARBA00022862"/>
    </source>
</evidence>
<organism evidence="14 15">
    <name type="scientific">Turicibacter faecis</name>
    <dbReference type="NCBI Taxonomy" id="2963365"/>
    <lineage>
        <taxon>Bacteria</taxon>
        <taxon>Bacillati</taxon>
        <taxon>Bacillota</taxon>
        <taxon>Erysipelotrichia</taxon>
        <taxon>Erysipelotrichales</taxon>
        <taxon>Turicibacteraceae</taxon>
        <taxon>Turicibacter</taxon>
    </lineage>
</organism>
<keyword evidence="8" id="KW-0676">Redox-active center</keyword>
<evidence type="ECO:0000313" key="14">
    <source>
        <dbReference type="EMBL" id="BEH90731.1"/>
    </source>
</evidence>
<evidence type="ECO:0000256" key="9">
    <source>
        <dbReference type="ARBA" id="ARBA00032824"/>
    </source>
</evidence>
<keyword evidence="5" id="KW-0049">Antioxidant</keyword>
<accession>A0ABM8INH8</accession>
<dbReference type="SUPFAM" id="SSF52833">
    <property type="entry name" value="Thioredoxin-like"/>
    <property type="match status" value="1"/>
</dbReference>
<comment type="function">
    <text evidence="1">Thiol-specific peroxidase that catalyzes the reduction of hydrogen peroxide and organic hydroperoxides to water and alcohols, respectively. Plays a role in cell protection against oxidative stress by detoxifying peroxides and as sensor of hydrogen peroxide-mediated signaling events.</text>
</comment>
<evidence type="ECO:0000313" key="15">
    <source>
        <dbReference type="Proteomes" id="UP001432099"/>
    </source>
</evidence>
<comment type="similarity">
    <text evidence="10">Belongs to the peroxiredoxin family. BCP/PrxQ subfamily.</text>
</comment>
<evidence type="ECO:0000256" key="10">
    <source>
        <dbReference type="ARBA" id="ARBA00038489"/>
    </source>
</evidence>
<name>A0ABM8INH8_9FIRM</name>
<dbReference type="CDD" id="cd03017">
    <property type="entry name" value="PRX_BCP"/>
    <property type="match status" value="1"/>
</dbReference>
<dbReference type="Proteomes" id="UP001432099">
    <property type="component" value="Chromosome"/>
</dbReference>
<keyword evidence="4" id="KW-0575">Peroxidase</keyword>
<dbReference type="EMBL" id="AP028127">
    <property type="protein sequence ID" value="BEH90731.1"/>
    <property type="molecule type" value="Genomic_DNA"/>
</dbReference>
<evidence type="ECO:0000256" key="8">
    <source>
        <dbReference type="ARBA" id="ARBA00023284"/>
    </source>
</evidence>
<comment type="catalytic activity">
    <reaction evidence="12">
        <text>a hydroperoxide + [thioredoxin]-dithiol = an alcohol + [thioredoxin]-disulfide + H2O</text>
        <dbReference type="Rhea" id="RHEA:62620"/>
        <dbReference type="Rhea" id="RHEA-COMP:10698"/>
        <dbReference type="Rhea" id="RHEA-COMP:10700"/>
        <dbReference type="ChEBI" id="CHEBI:15377"/>
        <dbReference type="ChEBI" id="CHEBI:29950"/>
        <dbReference type="ChEBI" id="CHEBI:30879"/>
        <dbReference type="ChEBI" id="CHEBI:35924"/>
        <dbReference type="ChEBI" id="CHEBI:50058"/>
        <dbReference type="EC" id="1.11.1.24"/>
    </reaction>
</comment>
<dbReference type="InterPro" id="IPR013766">
    <property type="entry name" value="Thioredoxin_domain"/>
</dbReference>
<dbReference type="InterPro" id="IPR024706">
    <property type="entry name" value="Peroxiredoxin_AhpC-typ"/>
</dbReference>
<comment type="subunit">
    <text evidence="2">Monomer.</text>
</comment>
<dbReference type="InterPro" id="IPR000866">
    <property type="entry name" value="AhpC/TSA"/>
</dbReference>
<evidence type="ECO:0000256" key="7">
    <source>
        <dbReference type="ARBA" id="ARBA00023157"/>
    </source>
</evidence>
<dbReference type="EC" id="1.11.1.24" evidence="3"/>
<gene>
    <name evidence="14" type="ORF">T23_08330</name>
</gene>
<keyword evidence="6" id="KW-0560">Oxidoreductase</keyword>
<dbReference type="RefSeq" id="WP_338617956.1">
    <property type="nucleotide sequence ID" value="NZ_AP028127.1"/>
</dbReference>
<sequence length="156" mass="17938">MEPITLTEGMQAPDFTLPGSDQCQHRLKDYLGRKVILYFYPRDHTPGCTNEAKDFRDAIQSFKDQNAVILGVSRDSVQSHEKFVAKHDLPFILLSDTEETVCKQYDVLKEKNMYGKKAIGIKRSTFIIDETGMITKIFRKVRVPNHVEQVLEQCTL</sequence>
<evidence type="ECO:0000256" key="12">
    <source>
        <dbReference type="ARBA" id="ARBA00049091"/>
    </source>
</evidence>
<dbReference type="PROSITE" id="PS51352">
    <property type="entry name" value="THIOREDOXIN_2"/>
    <property type="match status" value="1"/>
</dbReference>